<feature type="chain" id="PRO_5047479471" evidence="1">
    <location>
        <begin position="19"/>
        <end position="122"/>
    </location>
</feature>
<keyword evidence="3" id="KW-1185">Reference proteome</keyword>
<reference evidence="2" key="1">
    <citation type="journal article" date="2021" name="Front. Microbiol.">
        <title>Comprehensive Comparative Genomics and Phenotyping of Methylobacterium Species.</title>
        <authorList>
            <person name="Alessa O."/>
            <person name="Ogura Y."/>
            <person name="Fujitani Y."/>
            <person name="Takami H."/>
            <person name="Hayashi T."/>
            <person name="Sahin N."/>
            <person name="Tani A."/>
        </authorList>
    </citation>
    <scope>NUCLEOTIDE SEQUENCE</scope>
    <source>
        <strain evidence="2">DSM 19015</strain>
    </source>
</reference>
<protein>
    <submittedName>
        <fullName evidence="2">Uncharacterized protein</fullName>
    </submittedName>
</protein>
<organism evidence="2 3">
    <name type="scientific">Methylobacterium iners</name>
    <dbReference type="NCBI Taxonomy" id="418707"/>
    <lineage>
        <taxon>Bacteria</taxon>
        <taxon>Pseudomonadati</taxon>
        <taxon>Pseudomonadota</taxon>
        <taxon>Alphaproteobacteria</taxon>
        <taxon>Hyphomicrobiales</taxon>
        <taxon>Methylobacteriaceae</taxon>
        <taxon>Methylobacterium</taxon>
    </lineage>
</organism>
<evidence type="ECO:0000256" key="1">
    <source>
        <dbReference type="SAM" id="SignalP"/>
    </source>
</evidence>
<comment type="caution">
    <text evidence="2">The sequence shown here is derived from an EMBL/GenBank/DDBJ whole genome shotgun (WGS) entry which is preliminary data.</text>
</comment>
<dbReference type="EMBL" id="BPQP01000004">
    <property type="protein sequence ID" value="GJD93021.1"/>
    <property type="molecule type" value="Genomic_DNA"/>
</dbReference>
<keyword evidence="1" id="KW-0732">Signal</keyword>
<evidence type="ECO:0000313" key="3">
    <source>
        <dbReference type="Proteomes" id="UP001055125"/>
    </source>
</evidence>
<proteinExistence type="predicted"/>
<sequence length="122" mass="13062">MKHTLAAALLLACLTPLAAQPEIDARPPDTKAERQKNNAAKLAGLVRFVKESCPEMQPDEARLKGVVTRLGVDPSDLEQGDLLLRVRAYAEIYGKDVPVNCAKAAENFGEAGTVIPGLVGRK</sequence>
<feature type="signal peptide" evidence="1">
    <location>
        <begin position="1"/>
        <end position="18"/>
    </location>
</feature>
<evidence type="ECO:0000313" key="2">
    <source>
        <dbReference type="EMBL" id="GJD93021.1"/>
    </source>
</evidence>
<dbReference type="RefSeq" id="WP_238242224.1">
    <property type="nucleotide sequence ID" value="NZ_BPQP01000004.1"/>
</dbReference>
<name>A0ABQ4RQI1_9HYPH</name>
<reference evidence="2" key="2">
    <citation type="submission" date="2021-08" db="EMBL/GenBank/DDBJ databases">
        <authorList>
            <person name="Tani A."/>
            <person name="Ola A."/>
            <person name="Ogura Y."/>
            <person name="Katsura K."/>
            <person name="Hayashi T."/>
        </authorList>
    </citation>
    <scope>NUCLEOTIDE SEQUENCE</scope>
    <source>
        <strain evidence="2">DSM 19015</strain>
    </source>
</reference>
<dbReference type="Proteomes" id="UP001055125">
    <property type="component" value="Unassembled WGS sequence"/>
</dbReference>
<gene>
    <name evidence="2" type="ORF">OCOJLMKI_0207</name>
</gene>
<accession>A0ABQ4RQI1</accession>